<dbReference type="Gramene" id="C.cajan_18752.t">
    <property type="protein sequence ID" value="C.cajan_18752.t.cds1"/>
    <property type="gene ID" value="C.cajan_18752"/>
</dbReference>
<name>A0A151TCE4_CAJCA</name>
<evidence type="ECO:0000313" key="2">
    <source>
        <dbReference type="Proteomes" id="UP000075243"/>
    </source>
</evidence>
<dbReference type="STRING" id="3821.A0A151TCE4"/>
<reference evidence="1 2" key="1">
    <citation type="journal article" date="2012" name="Nat. Biotechnol.">
        <title>Draft genome sequence of pigeonpea (Cajanus cajan), an orphan legume crop of resource-poor farmers.</title>
        <authorList>
            <person name="Varshney R.K."/>
            <person name="Chen W."/>
            <person name="Li Y."/>
            <person name="Bharti A.K."/>
            <person name="Saxena R.K."/>
            <person name="Schlueter J.A."/>
            <person name="Donoghue M.T."/>
            <person name="Azam S."/>
            <person name="Fan G."/>
            <person name="Whaley A.M."/>
            <person name="Farmer A.D."/>
            <person name="Sheridan J."/>
            <person name="Iwata A."/>
            <person name="Tuteja R."/>
            <person name="Penmetsa R.V."/>
            <person name="Wu W."/>
            <person name="Upadhyaya H.D."/>
            <person name="Yang S.P."/>
            <person name="Shah T."/>
            <person name="Saxena K.B."/>
            <person name="Michael T."/>
            <person name="McCombie W.R."/>
            <person name="Yang B."/>
            <person name="Zhang G."/>
            <person name="Yang H."/>
            <person name="Wang J."/>
            <person name="Spillane C."/>
            <person name="Cook D.R."/>
            <person name="May G.D."/>
            <person name="Xu X."/>
            <person name="Jackson S.A."/>
        </authorList>
    </citation>
    <scope>NUCLEOTIDE SEQUENCE [LARGE SCALE GENOMIC DNA]</scope>
    <source>
        <strain evidence="2">cv. Asha</strain>
    </source>
</reference>
<protein>
    <recommendedName>
        <fullName evidence="3">Retrovirus-related Pol polyprotein from transposon TNT 1-94</fullName>
    </recommendedName>
</protein>
<proteinExistence type="predicted"/>
<evidence type="ECO:0008006" key="3">
    <source>
        <dbReference type="Google" id="ProtNLM"/>
    </source>
</evidence>
<keyword evidence="2" id="KW-1185">Reference proteome</keyword>
<gene>
    <name evidence="1" type="ORF">KK1_019299</name>
</gene>
<organism evidence="1 2">
    <name type="scientific">Cajanus cajan</name>
    <name type="common">Pigeon pea</name>
    <name type="synonym">Cajanus indicus</name>
    <dbReference type="NCBI Taxonomy" id="3821"/>
    <lineage>
        <taxon>Eukaryota</taxon>
        <taxon>Viridiplantae</taxon>
        <taxon>Streptophyta</taxon>
        <taxon>Embryophyta</taxon>
        <taxon>Tracheophyta</taxon>
        <taxon>Spermatophyta</taxon>
        <taxon>Magnoliopsida</taxon>
        <taxon>eudicotyledons</taxon>
        <taxon>Gunneridae</taxon>
        <taxon>Pentapetalae</taxon>
        <taxon>rosids</taxon>
        <taxon>fabids</taxon>
        <taxon>Fabales</taxon>
        <taxon>Fabaceae</taxon>
        <taxon>Papilionoideae</taxon>
        <taxon>50 kb inversion clade</taxon>
        <taxon>NPAAA clade</taxon>
        <taxon>indigoferoid/millettioid clade</taxon>
        <taxon>Phaseoleae</taxon>
        <taxon>Cajanus</taxon>
    </lineage>
</organism>
<sequence length="98" mass="11875">MEAYLKTLDLWEVVEEDYDVFVLLDNPTIAQMKIHNEKKIKKAKVKCCLFACVSQNVFIRVMTLKLEKVIWDYLKEEYVEDKRIRNMQILNLMREFKI</sequence>
<dbReference type="EMBL" id="CM003609">
    <property type="protein sequence ID" value="KYP64694.1"/>
    <property type="molecule type" value="Genomic_DNA"/>
</dbReference>
<dbReference type="Pfam" id="PF14223">
    <property type="entry name" value="Retrotran_gag_2"/>
    <property type="match status" value="1"/>
</dbReference>
<evidence type="ECO:0000313" key="1">
    <source>
        <dbReference type="EMBL" id="KYP64694.1"/>
    </source>
</evidence>
<dbReference type="Proteomes" id="UP000075243">
    <property type="component" value="Chromosome 7"/>
</dbReference>
<dbReference type="PANTHER" id="PTHR35317">
    <property type="entry name" value="OS04G0629600 PROTEIN"/>
    <property type="match status" value="1"/>
</dbReference>
<accession>A0A151TCE4</accession>
<dbReference type="PANTHER" id="PTHR35317:SF11">
    <property type="entry name" value="CCHC-TYPE DOMAIN-CONTAINING PROTEIN"/>
    <property type="match status" value="1"/>
</dbReference>
<dbReference type="AlphaFoldDB" id="A0A151TCE4"/>